<protein>
    <submittedName>
        <fullName evidence="2">Uncharacterized protein</fullName>
    </submittedName>
</protein>
<evidence type="ECO:0000256" key="1">
    <source>
        <dbReference type="SAM" id="Phobius"/>
    </source>
</evidence>
<dbReference type="Proteomes" id="UP000245712">
    <property type="component" value="Unassembled WGS sequence"/>
</dbReference>
<gene>
    <name evidence="2" type="ORF">C7402_112222</name>
</gene>
<keyword evidence="1" id="KW-1133">Transmembrane helix</keyword>
<comment type="caution">
    <text evidence="2">The sequence shown here is derived from an EMBL/GenBank/DDBJ whole genome shotgun (WGS) entry which is preliminary data.</text>
</comment>
<evidence type="ECO:0000313" key="2">
    <source>
        <dbReference type="EMBL" id="PVX80035.1"/>
    </source>
</evidence>
<sequence length="51" mass="5677">MIMTLVIFLSLFPVATKRFVANGYSKDGATIIWLLCTALALLVSYLVFGMY</sequence>
<reference evidence="2 3" key="1">
    <citation type="submission" date="2018-05" db="EMBL/GenBank/DDBJ databases">
        <title>Genomic Encyclopedia of Type Strains, Phase IV (KMG-V): Genome sequencing to study the core and pangenomes of soil and plant-associated prokaryotes.</title>
        <authorList>
            <person name="Whitman W."/>
        </authorList>
    </citation>
    <scope>NUCLEOTIDE SEQUENCE [LARGE SCALE GENOMIC DNA]</scope>
    <source>
        <strain evidence="2 3">SCZa-39</strain>
    </source>
</reference>
<accession>A0ABX5KLY2</accession>
<keyword evidence="1" id="KW-0472">Membrane</keyword>
<organism evidence="2 3">
    <name type="scientific">Paraburkholderia unamae</name>
    <dbReference type="NCBI Taxonomy" id="219649"/>
    <lineage>
        <taxon>Bacteria</taxon>
        <taxon>Pseudomonadati</taxon>
        <taxon>Pseudomonadota</taxon>
        <taxon>Betaproteobacteria</taxon>
        <taxon>Burkholderiales</taxon>
        <taxon>Burkholderiaceae</taxon>
        <taxon>Paraburkholderia</taxon>
    </lineage>
</organism>
<keyword evidence="1" id="KW-0812">Transmembrane</keyword>
<evidence type="ECO:0000313" key="3">
    <source>
        <dbReference type="Proteomes" id="UP000245712"/>
    </source>
</evidence>
<dbReference type="RefSeq" id="WP_165841989.1">
    <property type="nucleotide sequence ID" value="NZ_QEOB01000012.1"/>
</dbReference>
<feature type="transmembrane region" description="Helical" evidence="1">
    <location>
        <begin position="31"/>
        <end position="48"/>
    </location>
</feature>
<name>A0ABX5KLY2_9BURK</name>
<dbReference type="EMBL" id="QEOB01000012">
    <property type="protein sequence ID" value="PVX80035.1"/>
    <property type="molecule type" value="Genomic_DNA"/>
</dbReference>
<proteinExistence type="predicted"/>
<keyword evidence="3" id="KW-1185">Reference proteome</keyword>